<reference evidence="8" key="1">
    <citation type="submission" date="2021-04" db="EMBL/GenBank/DDBJ databases">
        <title>Biosynthetic gene clusters of Dactylosporangioum roseum.</title>
        <authorList>
            <person name="Hartkoorn R.C."/>
            <person name="Beaudoing E."/>
            <person name="Hot D."/>
            <person name="Moureu S."/>
        </authorList>
    </citation>
    <scope>NUCLEOTIDE SEQUENCE</scope>
    <source>
        <strain evidence="8">NRRL B-16295</strain>
    </source>
</reference>
<feature type="domain" description="RNA polymerase sigma-70 region 2" evidence="6">
    <location>
        <begin position="9"/>
        <end position="73"/>
    </location>
</feature>
<organism evidence="8 9">
    <name type="scientific">Dactylosporangium roseum</name>
    <dbReference type="NCBI Taxonomy" id="47989"/>
    <lineage>
        <taxon>Bacteria</taxon>
        <taxon>Bacillati</taxon>
        <taxon>Actinomycetota</taxon>
        <taxon>Actinomycetes</taxon>
        <taxon>Micromonosporales</taxon>
        <taxon>Micromonosporaceae</taxon>
        <taxon>Dactylosporangium</taxon>
    </lineage>
</organism>
<dbReference type="PANTHER" id="PTHR43133:SF50">
    <property type="entry name" value="ECF RNA POLYMERASE SIGMA FACTOR SIGM"/>
    <property type="match status" value="1"/>
</dbReference>
<keyword evidence="5" id="KW-0804">Transcription</keyword>
<dbReference type="Pfam" id="PF04542">
    <property type="entry name" value="Sigma70_r2"/>
    <property type="match status" value="1"/>
</dbReference>
<evidence type="ECO:0000259" key="7">
    <source>
        <dbReference type="Pfam" id="PF08281"/>
    </source>
</evidence>
<dbReference type="InterPro" id="IPR039425">
    <property type="entry name" value="RNA_pol_sigma-70-like"/>
</dbReference>
<dbReference type="Proteomes" id="UP001058271">
    <property type="component" value="Chromosome"/>
</dbReference>
<dbReference type="NCBIfam" id="TIGR02937">
    <property type="entry name" value="sigma70-ECF"/>
    <property type="match status" value="1"/>
</dbReference>
<feature type="domain" description="RNA polymerase sigma factor 70 region 4 type 2" evidence="7">
    <location>
        <begin position="101"/>
        <end position="152"/>
    </location>
</feature>
<gene>
    <name evidence="8" type="ORF">Drose_25690</name>
</gene>
<evidence type="ECO:0000256" key="2">
    <source>
        <dbReference type="ARBA" id="ARBA00023015"/>
    </source>
</evidence>
<comment type="similarity">
    <text evidence="1">Belongs to the sigma-70 factor family. ECF subfamily.</text>
</comment>
<evidence type="ECO:0000259" key="6">
    <source>
        <dbReference type="Pfam" id="PF04542"/>
    </source>
</evidence>
<evidence type="ECO:0000256" key="3">
    <source>
        <dbReference type="ARBA" id="ARBA00023082"/>
    </source>
</evidence>
<evidence type="ECO:0000256" key="1">
    <source>
        <dbReference type="ARBA" id="ARBA00010641"/>
    </source>
</evidence>
<protein>
    <submittedName>
        <fullName evidence="8">Sigma-70 family RNA polymerase sigma factor</fullName>
    </submittedName>
</protein>
<accession>A0ABY5Z0J5</accession>
<dbReference type="Gene3D" id="1.10.1740.10">
    <property type="match status" value="1"/>
</dbReference>
<dbReference type="SUPFAM" id="SSF88659">
    <property type="entry name" value="Sigma3 and sigma4 domains of RNA polymerase sigma factors"/>
    <property type="match status" value="1"/>
</dbReference>
<dbReference type="Pfam" id="PF08281">
    <property type="entry name" value="Sigma70_r4_2"/>
    <property type="match status" value="1"/>
</dbReference>
<dbReference type="InterPro" id="IPR007627">
    <property type="entry name" value="RNA_pol_sigma70_r2"/>
</dbReference>
<dbReference type="SUPFAM" id="SSF88946">
    <property type="entry name" value="Sigma2 domain of RNA polymerase sigma factors"/>
    <property type="match status" value="1"/>
</dbReference>
<dbReference type="InterPro" id="IPR013324">
    <property type="entry name" value="RNA_pol_sigma_r3/r4-like"/>
</dbReference>
<dbReference type="Gene3D" id="1.10.10.10">
    <property type="entry name" value="Winged helix-like DNA-binding domain superfamily/Winged helix DNA-binding domain"/>
    <property type="match status" value="1"/>
</dbReference>
<keyword evidence="9" id="KW-1185">Reference proteome</keyword>
<evidence type="ECO:0000256" key="5">
    <source>
        <dbReference type="ARBA" id="ARBA00023163"/>
    </source>
</evidence>
<dbReference type="InterPro" id="IPR014284">
    <property type="entry name" value="RNA_pol_sigma-70_dom"/>
</dbReference>
<name>A0ABY5Z0J5_9ACTN</name>
<sequence>MEDGWEAVYAGHYRRLVGLLTALAGSRAEAEEAVQEAFVRALGVTGRRRVLDEPEAYLYRVATNIIRSRWRRALRGRQMVAQRAERDDPDDDHLRAESRLVLLAALRRLPFAQREALVLHYLADLPLAAVALRVGAPLGTVKARLSRGRDALQRMLADEPIDEWREEPRNARS</sequence>
<evidence type="ECO:0000313" key="9">
    <source>
        <dbReference type="Proteomes" id="UP001058271"/>
    </source>
</evidence>
<evidence type="ECO:0000313" key="8">
    <source>
        <dbReference type="EMBL" id="UWZ34603.1"/>
    </source>
</evidence>
<dbReference type="RefSeq" id="WP_260723926.1">
    <property type="nucleotide sequence ID" value="NZ_BAAABS010000018.1"/>
</dbReference>
<dbReference type="PANTHER" id="PTHR43133">
    <property type="entry name" value="RNA POLYMERASE ECF-TYPE SIGMA FACTO"/>
    <property type="match status" value="1"/>
</dbReference>
<dbReference type="InterPro" id="IPR036388">
    <property type="entry name" value="WH-like_DNA-bd_sf"/>
</dbReference>
<keyword evidence="2" id="KW-0805">Transcription regulation</keyword>
<proteinExistence type="inferred from homology"/>
<dbReference type="InterPro" id="IPR013249">
    <property type="entry name" value="RNA_pol_sigma70_r4_t2"/>
</dbReference>
<keyword evidence="4" id="KW-0238">DNA-binding</keyword>
<keyword evidence="3" id="KW-0731">Sigma factor</keyword>
<evidence type="ECO:0000256" key="4">
    <source>
        <dbReference type="ARBA" id="ARBA00023125"/>
    </source>
</evidence>
<dbReference type="InterPro" id="IPR013325">
    <property type="entry name" value="RNA_pol_sigma_r2"/>
</dbReference>
<dbReference type="EMBL" id="CP073721">
    <property type="protein sequence ID" value="UWZ34603.1"/>
    <property type="molecule type" value="Genomic_DNA"/>
</dbReference>